<dbReference type="Gene3D" id="1.20.1280.50">
    <property type="match status" value="1"/>
</dbReference>
<evidence type="ECO:0000313" key="4">
    <source>
        <dbReference type="EMBL" id="KAJ6241132.1"/>
    </source>
</evidence>
<dbReference type="Proteomes" id="UP001150062">
    <property type="component" value="Unassembled WGS sequence"/>
</dbReference>
<feature type="region of interest" description="Disordered" evidence="1">
    <location>
        <begin position="313"/>
        <end position="356"/>
    </location>
</feature>
<feature type="domain" description="F-box" evidence="3">
    <location>
        <begin position="79"/>
        <end position="126"/>
    </location>
</feature>
<keyword evidence="2" id="KW-1133">Transmembrane helix</keyword>
<feature type="transmembrane region" description="Helical" evidence="2">
    <location>
        <begin position="564"/>
        <end position="587"/>
    </location>
</feature>
<evidence type="ECO:0000259" key="3">
    <source>
        <dbReference type="PROSITE" id="PS50181"/>
    </source>
</evidence>
<feature type="compositionally biased region" description="Low complexity" evidence="1">
    <location>
        <begin position="204"/>
        <end position="220"/>
    </location>
</feature>
<reference evidence="4" key="1">
    <citation type="submission" date="2022-08" db="EMBL/GenBank/DDBJ databases">
        <title>Novel sulfate-reducing endosymbionts in the free-living metamonad Anaeramoeba.</title>
        <authorList>
            <person name="Jerlstrom-Hultqvist J."/>
            <person name="Cepicka I."/>
            <person name="Gallot-Lavallee L."/>
            <person name="Salas-Leiva D."/>
            <person name="Curtis B.A."/>
            <person name="Zahonova K."/>
            <person name="Pipaliya S."/>
            <person name="Dacks J."/>
            <person name="Roger A.J."/>
        </authorList>
    </citation>
    <scope>NUCLEOTIDE SEQUENCE</scope>
    <source>
        <strain evidence="4">Schooner1</strain>
    </source>
</reference>
<comment type="caution">
    <text evidence="4">The sequence shown here is derived from an EMBL/GenBank/DDBJ whole genome shotgun (WGS) entry which is preliminary data.</text>
</comment>
<keyword evidence="2" id="KW-0812">Transmembrane</keyword>
<dbReference type="SMART" id="SM00256">
    <property type="entry name" value="FBOX"/>
    <property type="match status" value="1"/>
</dbReference>
<accession>A0ABQ8Y8J5</accession>
<dbReference type="SUPFAM" id="SSF81383">
    <property type="entry name" value="F-box domain"/>
    <property type="match status" value="1"/>
</dbReference>
<dbReference type="PROSITE" id="PS50181">
    <property type="entry name" value="FBOX"/>
    <property type="match status" value="1"/>
</dbReference>
<evidence type="ECO:0000313" key="5">
    <source>
        <dbReference type="Proteomes" id="UP001150062"/>
    </source>
</evidence>
<sequence length="719" mass="83790">MHNIYHLKNNPCITTEDIEELFKFNWVEEKNKNKKNNNYQKDPTTDNKPQANDFSDLFSSSGCSDSDQKLDNLKKEKDLDCFNWLPDEIVLEILQYIDQPFLLCYCSCVSKRFNNISSDPVLWNPLLKKYSRSIDYIRCYLGMQSTFGTVLHQDIVFKGVAGITKYYHNLEKKQNKKKKKLQSKQIEYKKHQGIIANNDDDQNNKFQNNNNGIKKSNNNNLFTQSSENEFSDYTDPEDIKFFEKISLLKSHPENNINTNYKKNYSFSNTNKFNKIQKKKHTIGVQNSNSILFNNNNAEDENNNKNNVNLENKQFDHHSNSSSSSSSSSSRSSSSSSSSGNYNNTTTNNNNAGYSDSRKRMDNELRELSDSEDDFLLQEEVELLPEFQSCVKTDPKIIFITQLEKVQKVWKLREQTKKAFFQDEQKRKVAKGCLMFTGFRRQVFFLGLFGLMSSIFLLRKMIEKIDISFLACLSPMIVWSILYLVFSFAQALYGKLDMAQFKLARGNFLTSSAFVVLFILFPLKLDGADFSWMLLVIPSGIMSVSACVTAHHFKDKKNYPGSWDINYFLGLLVSISLFHFVFIVFFTIKMEKIWDFSYGFIFMWLFLADFSPLFGISLWPFLVILFDKNIKHGFRQVFHETSEDDDSKRFSLIVMFSLILFFVFCCFFLVELLIYLKINFLLSFSWAYCFIPLLILFSLLLCVSCLYESSKFLVYVSEQL</sequence>
<feature type="region of interest" description="Disordered" evidence="1">
    <location>
        <begin position="197"/>
        <end position="230"/>
    </location>
</feature>
<dbReference type="Pfam" id="PF12937">
    <property type="entry name" value="F-box-like"/>
    <property type="match status" value="1"/>
</dbReference>
<dbReference type="InterPro" id="IPR036047">
    <property type="entry name" value="F-box-like_dom_sf"/>
</dbReference>
<feature type="transmembrane region" description="Helical" evidence="2">
    <location>
        <begin position="505"/>
        <end position="524"/>
    </location>
</feature>
<gene>
    <name evidence="4" type="ORF">M0813_23321</name>
</gene>
<evidence type="ECO:0000256" key="2">
    <source>
        <dbReference type="SAM" id="Phobius"/>
    </source>
</evidence>
<feature type="transmembrane region" description="Helical" evidence="2">
    <location>
        <begin position="530"/>
        <end position="552"/>
    </location>
</feature>
<proteinExistence type="predicted"/>
<dbReference type="EMBL" id="JAOAOG010000195">
    <property type="protein sequence ID" value="KAJ6241132.1"/>
    <property type="molecule type" value="Genomic_DNA"/>
</dbReference>
<name>A0ABQ8Y8J5_9EUKA</name>
<keyword evidence="5" id="KW-1185">Reference proteome</keyword>
<feature type="transmembrane region" description="Helical" evidence="2">
    <location>
        <begin position="442"/>
        <end position="461"/>
    </location>
</feature>
<organism evidence="4 5">
    <name type="scientific">Anaeramoeba flamelloides</name>
    <dbReference type="NCBI Taxonomy" id="1746091"/>
    <lineage>
        <taxon>Eukaryota</taxon>
        <taxon>Metamonada</taxon>
        <taxon>Anaeramoebidae</taxon>
        <taxon>Anaeramoeba</taxon>
    </lineage>
</organism>
<keyword evidence="2" id="KW-0472">Membrane</keyword>
<dbReference type="InterPro" id="IPR001810">
    <property type="entry name" value="F-box_dom"/>
</dbReference>
<evidence type="ECO:0000256" key="1">
    <source>
        <dbReference type="SAM" id="MobiDB-lite"/>
    </source>
</evidence>
<feature type="compositionally biased region" description="Low complexity" evidence="1">
    <location>
        <begin position="319"/>
        <end position="350"/>
    </location>
</feature>
<feature type="transmembrane region" description="Helical" evidence="2">
    <location>
        <begin position="467"/>
        <end position="493"/>
    </location>
</feature>
<feature type="transmembrane region" description="Helical" evidence="2">
    <location>
        <begin position="683"/>
        <end position="706"/>
    </location>
</feature>
<feature type="transmembrane region" description="Helical" evidence="2">
    <location>
        <begin position="599"/>
        <end position="625"/>
    </location>
</feature>
<protein>
    <submittedName>
        <fullName evidence="4">F-box only protein</fullName>
    </submittedName>
</protein>
<feature type="transmembrane region" description="Helical" evidence="2">
    <location>
        <begin position="651"/>
        <end position="677"/>
    </location>
</feature>